<feature type="region of interest" description="Disordered" evidence="2">
    <location>
        <begin position="120"/>
        <end position="144"/>
    </location>
</feature>
<evidence type="ECO:0000313" key="4">
    <source>
        <dbReference type="EMBL" id="MEQ1409615.1"/>
    </source>
</evidence>
<keyword evidence="5" id="KW-1185">Reference proteome</keyword>
<sequence>MDKPWTISCGPIAATDADIRKAEVINSLLTRPIGILPAAPGDPIRPFAIGLFDEIRPLLKPDVGVTRLRRAVGAFVHTRRYYFASAQPDSMRHDIDGNPVEPLSAADRLVAQKRFLSLKRRDVQDHPADAETAPPPPPNKTDRIRATLLGGTSAMGRTVS</sequence>
<feature type="compositionally biased region" description="Basic and acidic residues" evidence="2">
    <location>
        <begin position="120"/>
        <end position="129"/>
    </location>
</feature>
<dbReference type="Gene3D" id="1.10.1710.10">
    <property type="entry name" value="ProQ/FinO domain"/>
    <property type="match status" value="1"/>
</dbReference>
<evidence type="ECO:0000256" key="1">
    <source>
        <dbReference type="ARBA" id="ARBA00022884"/>
    </source>
</evidence>
<dbReference type="SMART" id="SM00945">
    <property type="entry name" value="ProQ"/>
    <property type="match status" value="1"/>
</dbReference>
<accession>A0ABV0MCJ2</accession>
<dbReference type="RefSeq" id="WP_210058847.1">
    <property type="nucleotide sequence ID" value="NZ_JBEAAL010000049.1"/>
</dbReference>
<evidence type="ECO:0000256" key="2">
    <source>
        <dbReference type="SAM" id="MobiDB-lite"/>
    </source>
</evidence>
<organism evidence="4 5">
    <name type="scientific">Neorhizobium phenanthreniclasticum</name>
    <dbReference type="NCBI Taxonomy" id="3157917"/>
    <lineage>
        <taxon>Bacteria</taxon>
        <taxon>Pseudomonadati</taxon>
        <taxon>Pseudomonadota</taxon>
        <taxon>Alphaproteobacteria</taxon>
        <taxon>Hyphomicrobiales</taxon>
        <taxon>Rhizobiaceae</taxon>
        <taxon>Rhizobium/Agrobacterium group</taxon>
        <taxon>Neorhizobium</taxon>
    </lineage>
</organism>
<feature type="domain" description="ProQ/FinO" evidence="3">
    <location>
        <begin position="20"/>
        <end position="134"/>
    </location>
</feature>
<dbReference type="SUPFAM" id="SSF48657">
    <property type="entry name" value="FinO-like"/>
    <property type="match status" value="1"/>
</dbReference>
<comment type="caution">
    <text evidence="4">The sequence shown here is derived from an EMBL/GenBank/DDBJ whole genome shotgun (WGS) entry which is preliminary data.</text>
</comment>
<dbReference type="Pfam" id="PF04352">
    <property type="entry name" value="ProQ"/>
    <property type="match status" value="1"/>
</dbReference>
<name>A0ABV0MCJ2_9HYPH</name>
<gene>
    <name evidence="4" type="ORF">ABK249_32440</name>
</gene>
<dbReference type="InterPro" id="IPR016103">
    <property type="entry name" value="ProQ/FinO"/>
</dbReference>
<reference evidence="4 5" key="1">
    <citation type="submission" date="2024-05" db="EMBL/GenBank/DDBJ databases">
        <title>Neorhizobium sp. Rsf11, a plant growth promoting and heavy metal resistant PAH-degrader.</title>
        <authorList>
            <person name="Golubev S.N."/>
            <person name="Muratova A.Y."/>
            <person name="Markelova M.I."/>
        </authorList>
    </citation>
    <scope>NUCLEOTIDE SEQUENCE [LARGE SCALE GENOMIC DNA]</scope>
    <source>
        <strain evidence="4 5">Rsf11</strain>
    </source>
</reference>
<evidence type="ECO:0000259" key="3">
    <source>
        <dbReference type="SMART" id="SM00945"/>
    </source>
</evidence>
<proteinExistence type="predicted"/>
<protein>
    <submittedName>
        <fullName evidence="4">ProQ/FINO family protein</fullName>
    </submittedName>
</protein>
<evidence type="ECO:0000313" key="5">
    <source>
        <dbReference type="Proteomes" id="UP001496627"/>
    </source>
</evidence>
<dbReference type="Proteomes" id="UP001496627">
    <property type="component" value="Unassembled WGS sequence"/>
</dbReference>
<dbReference type="EMBL" id="JBEAAL010000049">
    <property type="protein sequence ID" value="MEQ1409615.1"/>
    <property type="molecule type" value="Genomic_DNA"/>
</dbReference>
<keyword evidence="1" id="KW-0694">RNA-binding</keyword>
<dbReference type="InterPro" id="IPR036442">
    <property type="entry name" value="ProQ/FinO_sf"/>
</dbReference>